<evidence type="ECO:0000256" key="5">
    <source>
        <dbReference type="ARBA" id="ARBA00022741"/>
    </source>
</evidence>
<dbReference type="FunCoup" id="G5AGR4">
    <property type="interactions" value="61"/>
</dbReference>
<evidence type="ECO:0000313" key="10">
    <source>
        <dbReference type="EMBL" id="EGZ05344.1"/>
    </source>
</evidence>
<evidence type="ECO:0000313" key="11">
    <source>
        <dbReference type="Proteomes" id="UP000002640"/>
    </source>
</evidence>
<name>G5AGR4_PHYSP</name>
<dbReference type="GO" id="GO:0005524">
    <property type="term" value="F:ATP binding"/>
    <property type="evidence" value="ECO:0007669"/>
    <property type="project" value="UniProtKB-KW"/>
</dbReference>
<keyword evidence="8" id="KW-0456">Lyase</keyword>
<dbReference type="RefSeq" id="XP_009539265.1">
    <property type="nucleotide sequence ID" value="XM_009540970.1"/>
</dbReference>
<dbReference type="GO" id="GO:0004612">
    <property type="term" value="F:phosphoenolpyruvate carboxykinase (ATP) activity"/>
    <property type="evidence" value="ECO:0007669"/>
    <property type="project" value="UniProtKB-EC"/>
</dbReference>
<gene>
    <name evidence="10" type="ORF">PHYSODRAFT_342486</name>
</gene>
<evidence type="ECO:0000256" key="1">
    <source>
        <dbReference type="ARBA" id="ARBA00004742"/>
    </source>
</evidence>
<reference evidence="10 11" key="1">
    <citation type="journal article" date="2006" name="Science">
        <title>Phytophthora genome sequences uncover evolutionary origins and mechanisms of pathogenesis.</title>
        <authorList>
            <person name="Tyler B.M."/>
            <person name="Tripathy S."/>
            <person name="Zhang X."/>
            <person name="Dehal P."/>
            <person name="Jiang R.H."/>
            <person name="Aerts A."/>
            <person name="Arredondo F.D."/>
            <person name="Baxter L."/>
            <person name="Bensasson D."/>
            <person name="Beynon J.L."/>
            <person name="Chapman J."/>
            <person name="Damasceno C.M."/>
            <person name="Dorrance A.E."/>
            <person name="Dou D."/>
            <person name="Dickerman A.W."/>
            <person name="Dubchak I.L."/>
            <person name="Garbelotto M."/>
            <person name="Gijzen M."/>
            <person name="Gordon S.G."/>
            <person name="Govers F."/>
            <person name="Grunwald N.J."/>
            <person name="Huang W."/>
            <person name="Ivors K.L."/>
            <person name="Jones R.W."/>
            <person name="Kamoun S."/>
            <person name="Krampis K."/>
            <person name="Lamour K.H."/>
            <person name="Lee M.K."/>
            <person name="McDonald W.H."/>
            <person name="Medina M."/>
            <person name="Meijer H.J."/>
            <person name="Nordberg E.K."/>
            <person name="Maclean D.J."/>
            <person name="Ospina-Giraldo M.D."/>
            <person name="Morris P.F."/>
            <person name="Phuntumart V."/>
            <person name="Putnam N.H."/>
            <person name="Rash S."/>
            <person name="Rose J.K."/>
            <person name="Sakihama Y."/>
            <person name="Salamov A.A."/>
            <person name="Savidor A."/>
            <person name="Scheuring C.F."/>
            <person name="Smith B.M."/>
            <person name="Sobral B.W."/>
            <person name="Terry A."/>
            <person name="Torto-Alalibo T.A."/>
            <person name="Win J."/>
            <person name="Xu Z."/>
            <person name="Zhang H."/>
            <person name="Grigoriev I.V."/>
            <person name="Rokhsar D.S."/>
            <person name="Boore J.L."/>
        </authorList>
    </citation>
    <scope>NUCLEOTIDE SEQUENCE [LARGE SCALE GENOMIC DNA]</scope>
    <source>
        <strain evidence="10 11">P6497</strain>
    </source>
</reference>
<accession>G5AGR4</accession>
<dbReference type="GO" id="GO:0006094">
    <property type="term" value="P:gluconeogenesis"/>
    <property type="evidence" value="ECO:0007669"/>
    <property type="project" value="UniProtKB-UniPathway"/>
</dbReference>
<evidence type="ECO:0000256" key="8">
    <source>
        <dbReference type="ARBA" id="ARBA00023239"/>
    </source>
</evidence>
<keyword evidence="6" id="KW-0210">Decarboxylase</keyword>
<dbReference type="UniPathway" id="UPA00138"/>
<comment type="similarity">
    <text evidence="2">Belongs to the phosphoenolpyruvate carboxykinase (ATP) family.</text>
</comment>
<evidence type="ECO:0000256" key="7">
    <source>
        <dbReference type="ARBA" id="ARBA00022840"/>
    </source>
</evidence>
<dbReference type="Pfam" id="PF01293">
    <property type="entry name" value="PEPCK_ATP"/>
    <property type="match status" value="3"/>
</dbReference>
<dbReference type="SMR" id="G5AGR4"/>
<keyword evidence="4" id="KW-0312">Gluconeogenesis</keyword>
<dbReference type="Gene3D" id="3.40.449.10">
    <property type="entry name" value="Phosphoenolpyruvate Carboxykinase, domain 1"/>
    <property type="match status" value="2"/>
</dbReference>
<proteinExistence type="inferred from homology"/>
<dbReference type="GeneID" id="20648290"/>
<organism evidence="10 11">
    <name type="scientific">Phytophthora sojae (strain P6497)</name>
    <name type="common">Soybean stem and root rot agent</name>
    <name type="synonym">Phytophthora megasperma f. sp. glycines</name>
    <dbReference type="NCBI Taxonomy" id="1094619"/>
    <lineage>
        <taxon>Eukaryota</taxon>
        <taxon>Sar</taxon>
        <taxon>Stramenopiles</taxon>
        <taxon>Oomycota</taxon>
        <taxon>Peronosporomycetes</taxon>
        <taxon>Peronosporales</taxon>
        <taxon>Peronosporaceae</taxon>
        <taxon>Phytophthora</taxon>
    </lineage>
</organism>
<dbReference type="InterPro" id="IPR001272">
    <property type="entry name" value="PEP_carboxykinase_ATP"/>
</dbReference>
<comment type="pathway">
    <text evidence="1">Carbohydrate biosynthesis; gluconeogenesis.</text>
</comment>
<keyword evidence="7" id="KW-0067">ATP-binding</keyword>
<evidence type="ECO:0000256" key="4">
    <source>
        <dbReference type="ARBA" id="ARBA00022432"/>
    </source>
</evidence>
<dbReference type="GO" id="GO:0005829">
    <property type="term" value="C:cytosol"/>
    <property type="evidence" value="ECO:0007669"/>
    <property type="project" value="TreeGrafter"/>
</dbReference>
<dbReference type="PANTHER" id="PTHR30031">
    <property type="entry name" value="PHOSPHOENOLPYRUVATE CARBOXYKINASE ATP"/>
    <property type="match status" value="1"/>
</dbReference>
<protein>
    <recommendedName>
        <fullName evidence="3">phosphoenolpyruvate carboxykinase (ATP)</fullName>
        <ecNumber evidence="3">4.1.1.49</ecNumber>
    </recommendedName>
</protein>
<keyword evidence="5" id="KW-0547">Nucleotide-binding</keyword>
<dbReference type="EC" id="4.1.1.49" evidence="3"/>
<dbReference type="AlphaFoldDB" id="G5AGR4"/>
<evidence type="ECO:0000256" key="9">
    <source>
        <dbReference type="ARBA" id="ARBA00047371"/>
    </source>
</evidence>
<evidence type="ECO:0000256" key="6">
    <source>
        <dbReference type="ARBA" id="ARBA00022793"/>
    </source>
</evidence>
<comment type="catalytic activity">
    <reaction evidence="9">
        <text>oxaloacetate + ATP = phosphoenolpyruvate + ADP + CO2</text>
        <dbReference type="Rhea" id="RHEA:18617"/>
        <dbReference type="ChEBI" id="CHEBI:16452"/>
        <dbReference type="ChEBI" id="CHEBI:16526"/>
        <dbReference type="ChEBI" id="CHEBI:30616"/>
        <dbReference type="ChEBI" id="CHEBI:58702"/>
        <dbReference type="ChEBI" id="CHEBI:456216"/>
        <dbReference type="EC" id="4.1.1.49"/>
    </reaction>
</comment>
<keyword evidence="11" id="KW-1185">Reference proteome</keyword>
<dbReference type="Gene3D" id="2.170.8.10">
    <property type="entry name" value="Phosphoenolpyruvate Carboxykinase, domain 2"/>
    <property type="match status" value="1"/>
</dbReference>
<dbReference type="SUPFAM" id="SSF53795">
    <property type="entry name" value="PEP carboxykinase-like"/>
    <property type="match status" value="1"/>
</dbReference>
<dbReference type="SUPFAM" id="SSF68923">
    <property type="entry name" value="PEP carboxykinase N-terminal domain"/>
    <property type="match status" value="1"/>
</dbReference>
<dbReference type="PANTHER" id="PTHR30031:SF0">
    <property type="entry name" value="PHOSPHOENOLPYRUVATE CARBOXYKINASE (ATP)"/>
    <property type="match status" value="1"/>
</dbReference>
<dbReference type="KEGG" id="psoj:PHYSODRAFT_342486"/>
<sequence length="324" mass="35488">MKMAPSRPAAFAKPFVLRTFANPTATSLAIEKFGVTNANTIRNLSYDEIAAHKAKNGEGQFVKNGTYTIDTGKFTGSSPKNKYIMDQAPSSQNIWWGDINHPERAEVFDELYETVTKHYSSAEKVYVFDGYAFRIENDVVIGGTWYRGEKKKGIFLPLDGIMAMHCAAKTVTPPSSSASRLGIFNFEGGCYAKTVNLSQENEPDIYNTIKRDALLENAFVDAEAKEPDFYNTSRTENGRVSYPIYHILNHEPTSSGGHPSNIACTPTALVAGTERGVTEPAATFSACFGAAFLPLHPTKYAKKLQKHNTSVYLVNTGCTSGGYA</sequence>
<dbReference type="EMBL" id="JH159167">
    <property type="protein sequence ID" value="EGZ05344.1"/>
    <property type="molecule type" value="Genomic_DNA"/>
</dbReference>
<evidence type="ECO:0000256" key="2">
    <source>
        <dbReference type="ARBA" id="ARBA00006052"/>
    </source>
</evidence>
<dbReference type="Gene3D" id="3.90.228.20">
    <property type="match status" value="2"/>
</dbReference>
<dbReference type="InParanoid" id="G5AGR4"/>
<dbReference type="InterPro" id="IPR008210">
    <property type="entry name" value="PEP_carboxykinase_N"/>
</dbReference>
<evidence type="ECO:0000256" key="3">
    <source>
        <dbReference type="ARBA" id="ARBA00012363"/>
    </source>
</evidence>
<dbReference type="InterPro" id="IPR013035">
    <property type="entry name" value="PEP_carboxykinase_C"/>
</dbReference>
<dbReference type="Proteomes" id="UP000002640">
    <property type="component" value="Unassembled WGS sequence"/>
</dbReference>